<accession>A0AAN8PZH9</accession>
<dbReference type="Proteomes" id="UP001372834">
    <property type="component" value="Unassembled WGS sequence"/>
</dbReference>
<evidence type="ECO:0000313" key="1">
    <source>
        <dbReference type="EMBL" id="KAK6628593.1"/>
    </source>
</evidence>
<proteinExistence type="predicted"/>
<sequence length="69" mass="7809">MTVAPVVIQPWKTQPGAVQSVFEHTYELCLSKKHLENMDQVRACDTCRVSNDKFQNQYEGNVEPSHSSA</sequence>
<gene>
    <name evidence="1" type="ORF">RUM43_002408</name>
</gene>
<reference evidence="1 2" key="1">
    <citation type="submission" date="2023-10" db="EMBL/GenBank/DDBJ databases">
        <title>Genomes of two closely related lineages of the louse Polyplax serrata with different host specificities.</title>
        <authorList>
            <person name="Martinu J."/>
            <person name="Tarabai H."/>
            <person name="Stefka J."/>
            <person name="Hypsa V."/>
        </authorList>
    </citation>
    <scope>NUCLEOTIDE SEQUENCE [LARGE SCALE GENOMIC DNA]</scope>
    <source>
        <strain evidence="1">HR10_N</strain>
    </source>
</reference>
<dbReference type="AlphaFoldDB" id="A0AAN8PZH9"/>
<organism evidence="1 2">
    <name type="scientific">Polyplax serrata</name>
    <name type="common">Common mouse louse</name>
    <dbReference type="NCBI Taxonomy" id="468196"/>
    <lineage>
        <taxon>Eukaryota</taxon>
        <taxon>Metazoa</taxon>
        <taxon>Ecdysozoa</taxon>
        <taxon>Arthropoda</taxon>
        <taxon>Hexapoda</taxon>
        <taxon>Insecta</taxon>
        <taxon>Pterygota</taxon>
        <taxon>Neoptera</taxon>
        <taxon>Paraneoptera</taxon>
        <taxon>Psocodea</taxon>
        <taxon>Troctomorpha</taxon>
        <taxon>Phthiraptera</taxon>
        <taxon>Anoplura</taxon>
        <taxon>Polyplacidae</taxon>
        <taxon>Polyplax</taxon>
    </lineage>
</organism>
<name>A0AAN8PZH9_POLSC</name>
<dbReference type="EMBL" id="JAWJWE010000036">
    <property type="protein sequence ID" value="KAK6628593.1"/>
    <property type="molecule type" value="Genomic_DNA"/>
</dbReference>
<comment type="caution">
    <text evidence="1">The sequence shown here is derived from an EMBL/GenBank/DDBJ whole genome shotgun (WGS) entry which is preliminary data.</text>
</comment>
<protein>
    <submittedName>
        <fullName evidence="1">Uncharacterized protein</fullName>
    </submittedName>
</protein>
<evidence type="ECO:0000313" key="2">
    <source>
        <dbReference type="Proteomes" id="UP001372834"/>
    </source>
</evidence>